<evidence type="ECO:0000256" key="4">
    <source>
        <dbReference type="ARBA" id="ARBA00023054"/>
    </source>
</evidence>
<evidence type="ECO:0000256" key="5">
    <source>
        <dbReference type="ARBA" id="ARBA00023175"/>
    </source>
</evidence>
<dbReference type="Proteomes" id="UP000834106">
    <property type="component" value="Chromosome 15"/>
</dbReference>
<dbReference type="PROSITE" id="PS50067">
    <property type="entry name" value="KINESIN_MOTOR_2"/>
    <property type="match status" value="1"/>
</dbReference>
<dbReference type="PRINTS" id="PR00380">
    <property type="entry name" value="KINESINHEAVY"/>
</dbReference>
<evidence type="ECO:0000256" key="2">
    <source>
        <dbReference type="ARBA" id="ARBA00022741"/>
    </source>
</evidence>
<accession>A0AAD2E357</accession>
<keyword evidence="5 7" id="KW-0505">Motor protein</keyword>
<feature type="binding site" evidence="7">
    <location>
        <begin position="180"/>
        <end position="187"/>
    </location>
    <ligand>
        <name>ATP</name>
        <dbReference type="ChEBI" id="CHEBI:30616"/>
    </ligand>
</feature>
<dbReference type="PROSITE" id="PS00411">
    <property type="entry name" value="KINESIN_MOTOR_1"/>
    <property type="match status" value="1"/>
</dbReference>
<dbReference type="SUPFAM" id="SSF52540">
    <property type="entry name" value="P-loop containing nucleoside triphosphate hydrolases"/>
    <property type="match status" value="1"/>
</dbReference>
<reference evidence="11" key="1">
    <citation type="submission" date="2023-05" db="EMBL/GenBank/DDBJ databases">
        <authorList>
            <person name="Huff M."/>
        </authorList>
    </citation>
    <scope>NUCLEOTIDE SEQUENCE</scope>
</reference>
<dbReference type="InterPro" id="IPR019821">
    <property type="entry name" value="Kinesin_motor_CS"/>
</dbReference>
<evidence type="ECO:0000256" key="8">
    <source>
        <dbReference type="RuleBase" id="RU000394"/>
    </source>
</evidence>
<keyword evidence="2 7" id="KW-0547">Nucleotide-binding</keyword>
<keyword evidence="4" id="KW-0175">Coiled coil</keyword>
<evidence type="ECO:0000256" key="7">
    <source>
        <dbReference type="PROSITE-ProRule" id="PRU00283"/>
    </source>
</evidence>
<protein>
    <recommendedName>
        <fullName evidence="8">Kinesin-like protein</fullName>
    </recommendedName>
</protein>
<evidence type="ECO:0000313" key="12">
    <source>
        <dbReference type="Proteomes" id="UP000834106"/>
    </source>
</evidence>
<dbReference type="EMBL" id="OU503050">
    <property type="protein sequence ID" value="CAI9777012.1"/>
    <property type="molecule type" value="Genomic_DNA"/>
</dbReference>
<dbReference type="PANTHER" id="PTHR37739">
    <property type="entry name" value="KINESIN-LIKE PROTEIN KIN-12D"/>
    <property type="match status" value="1"/>
</dbReference>
<dbReference type="InterPro" id="IPR044986">
    <property type="entry name" value="KIF15/KIN-12"/>
</dbReference>
<comment type="similarity">
    <text evidence="6">Belongs to the TRAFAC class myosin-kinesin ATPase superfamily. Kinesin family. KIN-12 subfamily.</text>
</comment>
<evidence type="ECO:0000256" key="6">
    <source>
        <dbReference type="ARBA" id="ARBA00034488"/>
    </source>
</evidence>
<feature type="region of interest" description="Disordered" evidence="9">
    <location>
        <begin position="1"/>
        <end position="74"/>
    </location>
</feature>
<evidence type="ECO:0000259" key="10">
    <source>
        <dbReference type="PROSITE" id="PS50067"/>
    </source>
</evidence>
<dbReference type="GO" id="GO:0007018">
    <property type="term" value="P:microtubule-based movement"/>
    <property type="evidence" value="ECO:0007669"/>
    <property type="project" value="InterPro"/>
</dbReference>
<dbReference type="GO" id="GO:0005524">
    <property type="term" value="F:ATP binding"/>
    <property type="evidence" value="ECO:0007669"/>
    <property type="project" value="UniProtKB-UniRule"/>
</dbReference>
<feature type="domain" description="Kinesin motor" evidence="10">
    <location>
        <begin position="105"/>
        <end position="433"/>
    </location>
</feature>
<proteinExistence type="inferred from homology"/>
<feature type="compositionally biased region" description="Polar residues" evidence="9">
    <location>
        <begin position="39"/>
        <end position="64"/>
    </location>
</feature>
<dbReference type="GO" id="GO:0005874">
    <property type="term" value="C:microtubule"/>
    <property type="evidence" value="ECO:0007669"/>
    <property type="project" value="UniProtKB-KW"/>
</dbReference>
<dbReference type="GO" id="GO:0003777">
    <property type="term" value="F:microtubule motor activity"/>
    <property type="evidence" value="ECO:0007669"/>
    <property type="project" value="InterPro"/>
</dbReference>
<dbReference type="Gene3D" id="3.40.850.10">
    <property type="entry name" value="Kinesin motor domain"/>
    <property type="match status" value="1"/>
</dbReference>
<dbReference type="Pfam" id="PF00225">
    <property type="entry name" value="Kinesin"/>
    <property type="match status" value="1"/>
</dbReference>
<evidence type="ECO:0000256" key="1">
    <source>
        <dbReference type="ARBA" id="ARBA00022701"/>
    </source>
</evidence>
<dbReference type="InterPro" id="IPR036961">
    <property type="entry name" value="Kinesin_motor_dom_sf"/>
</dbReference>
<organism evidence="11 12">
    <name type="scientific">Fraxinus pennsylvanica</name>
    <dbReference type="NCBI Taxonomy" id="56036"/>
    <lineage>
        <taxon>Eukaryota</taxon>
        <taxon>Viridiplantae</taxon>
        <taxon>Streptophyta</taxon>
        <taxon>Embryophyta</taxon>
        <taxon>Tracheophyta</taxon>
        <taxon>Spermatophyta</taxon>
        <taxon>Magnoliopsida</taxon>
        <taxon>eudicotyledons</taxon>
        <taxon>Gunneridae</taxon>
        <taxon>Pentapetalae</taxon>
        <taxon>asterids</taxon>
        <taxon>lamiids</taxon>
        <taxon>Lamiales</taxon>
        <taxon>Oleaceae</taxon>
        <taxon>Oleeae</taxon>
        <taxon>Fraxinus</taxon>
    </lineage>
</organism>
<dbReference type="InterPro" id="IPR027417">
    <property type="entry name" value="P-loop_NTPase"/>
</dbReference>
<dbReference type="AlphaFoldDB" id="A0AAD2E357"/>
<evidence type="ECO:0000256" key="9">
    <source>
        <dbReference type="SAM" id="MobiDB-lite"/>
    </source>
</evidence>
<gene>
    <name evidence="11" type="ORF">FPE_LOCUS24442</name>
</gene>
<keyword evidence="1 8" id="KW-0493">Microtubule</keyword>
<keyword evidence="12" id="KW-1185">Reference proteome</keyword>
<dbReference type="GO" id="GO:0008017">
    <property type="term" value="F:microtubule binding"/>
    <property type="evidence" value="ECO:0007669"/>
    <property type="project" value="InterPro"/>
</dbReference>
<keyword evidence="3 7" id="KW-0067">ATP-binding</keyword>
<dbReference type="PANTHER" id="PTHR37739:SF16">
    <property type="entry name" value="KINESIN-LIKE PROTEIN"/>
    <property type="match status" value="1"/>
</dbReference>
<evidence type="ECO:0000313" key="11">
    <source>
        <dbReference type="EMBL" id="CAI9777012.1"/>
    </source>
</evidence>
<name>A0AAD2E357_9LAMI</name>
<dbReference type="InterPro" id="IPR001752">
    <property type="entry name" value="Kinesin_motor_dom"/>
</dbReference>
<evidence type="ECO:0000256" key="3">
    <source>
        <dbReference type="ARBA" id="ARBA00022840"/>
    </source>
</evidence>
<dbReference type="SMART" id="SM00129">
    <property type="entry name" value="KISc"/>
    <property type="match status" value="1"/>
</dbReference>
<sequence length="607" mass="66918">MKHFMMPRNQILRENHESATPSTPSAFPNLKSKSIAAASPSNRRQNSYKENSAPTSDPNSTASPATAKMKSLPLPSWPTLKQKLSVDAAVGLENSDGPTNPADSVVKVIVRIRPPNKVEEDGGSVVLKLSNDSLSIAWQTFTFDSVANIESTQIDIFQLIGAPLVENCLAGFNSSMFAYGQTGSGKTYTIWGASNASLEEHDQQGLTPRVCQRLFERINEEQVKRADEQLIYNEQITDLLDPNQKNLQIREGVKSGVYVENLTEECVSSMEDVSQLLIKGLSNRRTGSTSANAESSRSHSVFTSVIESRSKRTVDGGVSCLKMSRINFVDLAGSERQMHTGAAGDRLKEAGNINRSLSQLGNLINILAEVSQTGKQRHIPYRDSKLTFLLQESLGGNAKLAMICVRFLQPKAARVKLSDDVNVLRQVKRQLRDKLHRMKGNGNQTGQVGAYSTGWNARRSLNLLKFSFKQPITLPHVDDDTDEEMEIVEEETVDEDTDVNIEDEALKPVDEDKYNITDFLKSPTPSVSPRLSNSRKSCFTSTEHLAAALHRGLDVIGSLRHSAALGRSSFRFSCVPAGVKAVIPVVKVDAVFKLFSVMMSHQRRIQE</sequence>